<reference evidence="3 4" key="1">
    <citation type="submission" date="2018-07" db="EMBL/GenBank/DDBJ databases">
        <title>Arthrobacter sp. nov., isolated from raw cow's milk with high bacterial count.</title>
        <authorList>
            <person name="Hahne J."/>
            <person name="Isele D."/>
            <person name="Lipski A."/>
        </authorList>
    </citation>
    <scope>NUCLEOTIDE SEQUENCE [LARGE SCALE GENOMIC DNA]</scope>
    <source>
        <strain evidence="3 4">JZ R-183</strain>
    </source>
</reference>
<dbReference type="Proteomes" id="UP000273119">
    <property type="component" value="Unassembled WGS sequence"/>
</dbReference>
<dbReference type="AlphaFoldDB" id="A0A496PKG7"/>
<protein>
    <submittedName>
        <fullName evidence="3">DUF3060 domain-containing protein</fullName>
    </submittedName>
</protein>
<feature type="compositionally biased region" description="Polar residues" evidence="1">
    <location>
        <begin position="37"/>
        <end position="47"/>
    </location>
</feature>
<feature type="region of interest" description="Disordered" evidence="1">
    <location>
        <begin position="29"/>
        <end position="139"/>
    </location>
</feature>
<organism evidence="3 4">
    <name type="scientific">Galactobacter caseinivorans</name>
    <dbReference type="NCBI Taxonomy" id="2676123"/>
    <lineage>
        <taxon>Bacteria</taxon>
        <taxon>Bacillati</taxon>
        <taxon>Actinomycetota</taxon>
        <taxon>Actinomycetes</taxon>
        <taxon>Micrococcales</taxon>
        <taxon>Micrococcaceae</taxon>
        <taxon>Galactobacter</taxon>
    </lineage>
</organism>
<feature type="chain" id="PRO_5039501080" evidence="2">
    <location>
        <begin position="23"/>
        <end position="241"/>
    </location>
</feature>
<feature type="compositionally biased region" description="Low complexity" evidence="1">
    <location>
        <begin position="51"/>
        <end position="83"/>
    </location>
</feature>
<name>A0A496PKG7_9MICC</name>
<keyword evidence="2" id="KW-0732">Signal</keyword>
<feature type="signal peptide" evidence="2">
    <location>
        <begin position="1"/>
        <end position="22"/>
    </location>
</feature>
<sequence length="241" mass="23363">MRPRLATATLCALAAVSTATLSGCGLDATGSGPEANLQGTSNSSSAAVNKPTSGSAGATPSASAKPSSQPSSQSATPSTSGAPVTSESAQPVPTASAIPGDSVGPLAPQKETGQPGNGTLKKPTTNQAAAPSENAVDPEYMSGTSAAVDCPGGSATVSQAHAVVSLTEDCSRLVVSGNGAVVHTGAVEHIVVTGDSVTVTAGDAGKVEFRGTGGVVLYGGELPTRVDNGKNNMMVPTSAME</sequence>
<proteinExistence type="predicted"/>
<dbReference type="EMBL" id="QQXL01000002">
    <property type="protein sequence ID" value="RKW71002.1"/>
    <property type="molecule type" value="Genomic_DNA"/>
</dbReference>
<comment type="caution">
    <text evidence="3">The sequence shown here is derived from an EMBL/GenBank/DDBJ whole genome shotgun (WGS) entry which is preliminary data.</text>
</comment>
<evidence type="ECO:0000256" key="2">
    <source>
        <dbReference type="SAM" id="SignalP"/>
    </source>
</evidence>
<evidence type="ECO:0000256" key="1">
    <source>
        <dbReference type="SAM" id="MobiDB-lite"/>
    </source>
</evidence>
<keyword evidence="4" id="KW-1185">Reference proteome</keyword>
<evidence type="ECO:0000313" key="3">
    <source>
        <dbReference type="EMBL" id="RKW71002.1"/>
    </source>
</evidence>
<evidence type="ECO:0000313" key="4">
    <source>
        <dbReference type="Proteomes" id="UP000273119"/>
    </source>
</evidence>
<accession>A0A496PKG7</accession>
<dbReference type="PROSITE" id="PS51257">
    <property type="entry name" value="PROKAR_LIPOPROTEIN"/>
    <property type="match status" value="1"/>
</dbReference>
<gene>
    <name evidence="3" type="ORF">DWQ67_04135</name>
</gene>